<accession>A0A382V2N4</accession>
<protein>
    <recommendedName>
        <fullName evidence="2">DUF3237 domain-containing protein</fullName>
    </recommendedName>
</protein>
<gene>
    <name evidence="1" type="ORF">METZ01_LOCUS393052</name>
</gene>
<evidence type="ECO:0000313" key="1">
    <source>
        <dbReference type="EMBL" id="SVD40198.1"/>
    </source>
</evidence>
<dbReference type="Pfam" id="PF11578">
    <property type="entry name" value="DUF3237"/>
    <property type="match status" value="1"/>
</dbReference>
<organism evidence="1">
    <name type="scientific">marine metagenome</name>
    <dbReference type="NCBI Taxonomy" id="408172"/>
    <lineage>
        <taxon>unclassified sequences</taxon>
        <taxon>metagenomes</taxon>
        <taxon>ecological metagenomes</taxon>
    </lineage>
</organism>
<dbReference type="Gene3D" id="2.40.160.20">
    <property type="match status" value="1"/>
</dbReference>
<dbReference type="EMBL" id="UINC01148364">
    <property type="protein sequence ID" value="SVD40198.1"/>
    <property type="molecule type" value="Genomic_DNA"/>
</dbReference>
<evidence type="ECO:0008006" key="2">
    <source>
        <dbReference type="Google" id="ProtNLM"/>
    </source>
</evidence>
<proteinExistence type="predicted"/>
<reference evidence="1" key="1">
    <citation type="submission" date="2018-05" db="EMBL/GenBank/DDBJ databases">
        <authorList>
            <person name="Lanie J.A."/>
            <person name="Ng W.-L."/>
            <person name="Kazmierczak K.M."/>
            <person name="Andrzejewski T.M."/>
            <person name="Davidsen T.M."/>
            <person name="Wayne K.J."/>
            <person name="Tettelin H."/>
            <person name="Glass J.I."/>
            <person name="Rusch D."/>
            <person name="Podicherti R."/>
            <person name="Tsui H.-C.T."/>
            <person name="Winkler M.E."/>
        </authorList>
    </citation>
    <scope>NUCLEOTIDE SEQUENCE</scope>
</reference>
<name>A0A382V2N4_9ZZZZ</name>
<sequence length="178" mass="18884">MKIIKPIVIAVTAIFLATSAHAAGIQLEPAGALNLEFHSTGLTDKHRITGTFMGGSITLGDGQGTVQGCIEDGYLQSGGNINFDLRCHVTMDDDNVMIIRYAGVIVPGATFWDVLLGGGAVGPNDGITYWIADFKMNTTSETYSWVNDHVIIGHGLKLQGPSESGPGAVVYDLYKVTQ</sequence>
<dbReference type="AlphaFoldDB" id="A0A382V2N4"/>